<feature type="signal peptide" evidence="1">
    <location>
        <begin position="1"/>
        <end position="17"/>
    </location>
</feature>
<reference evidence="5" key="2">
    <citation type="submission" date="2018-12" db="EMBL/GenBank/DDBJ databases">
        <title>The complete genome of Metarhizium rileyi, a key fungal pathogen of Lepidoptera.</title>
        <authorList>
            <person name="Binneck E."/>
            <person name="Lastra C.C.L."/>
            <person name="Sosa-Gomez D.R."/>
        </authorList>
    </citation>
    <scope>NUCLEOTIDE SEQUENCE [LARGE SCALE GENOMIC DNA]</scope>
    <source>
        <strain evidence="5">Cep018-CH2</strain>
    </source>
</reference>
<dbReference type="Proteomes" id="UP000317257">
    <property type="component" value="Unassembled WGS sequence"/>
</dbReference>
<name>A0A162JGR0_METRR</name>
<gene>
    <name evidence="3" type="ORF">ED733_000300</name>
    <name evidence="2" type="ORF">NOR_05331</name>
</gene>
<evidence type="ECO:0000313" key="2">
    <source>
        <dbReference type="EMBL" id="OAA41823.1"/>
    </source>
</evidence>
<evidence type="ECO:0000256" key="1">
    <source>
        <dbReference type="SAM" id="SignalP"/>
    </source>
</evidence>
<keyword evidence="4" id="KW-1185">Reference proteome</keyword>
<reference evidence="2 4" key="1">
    <citation type="journal article" date="2016" name="Genome Biol. Evol.">
        <title>Divergent and convergent evolution of fungal pathogenicity.</title>
        <authorList>
            <person name="Shang Y."/>
            <person name="Xiao G."/>
            <person name="Zheng P."/>
            <person name="Cen K."/>
            <person name="Zhan S."/>
            <person name="Wang C."/>
        </authorList>
    </citation>
    <scope>NUCLEOTIDE SEQUENCE [LARGE SCALE GENOMIC DNA]</scope>
    <source>
        <strain evidence="2 4">RCEF 4871</strain>
    </source>
</reference>
<protein>
    <recommendedName>
        <fullName evidence="6">Hydrophobin</fullName>
    </recommendedName>
</protein>
<reference evidence="3" key="3">
    <citation type="journal article" date="2019" name="Microbiol. Resour. Announc.">
        <title>Genome Sequence of Metarhizium rileyi, a Microbial Control Agent for Lepidoptera.</title>
        <authorList>
            <person name="Binneck E."/>
            <person name="Lastra C.C.L."/>
            <person name="Sosa-Gomez D.R."/>
        </authorList>
    </citation>
    <scope>NUCLEOTIDE SEQUENCE</scope>
    <source>
        <strain evidence="3">Cep018-CH2</strain>
    </source>
</reference>
<dbReference type="OMA" id="HIPESCH"/>
<feature type="chain" id="PRO_5007835910" description="Hydrophobin" evidence="1">
    <location>
        <begin position="18"/>
        <end position="89"/>
    </location>
</feature>
<sequence length="89" mass="9555">MQFSVASVLALATAAIAVPTFGHGGGNQCGYLVCTDESLLAIDLDINVLGLLGIDLDLDLLHNHQCKKVFCCPSRCEIGKHIPESCHRY</sequence>
<keyword evidence="1" id="KW-0732">Signal</keyword>
<accession>A0A5C6G6X7</accession>
<evidence type="ECO:0000313" key="4">
    <source>
        <dbReference type="Proteomes" id="UP000243498"/>
    </source>
</evidence>
<evidence type="ECO:0008006" key="6">
    <source>
        <dbReference type="Google" id="ProtNLM"/>
    </source>
</evidence>
<dbReference type="AlphaFoldDB" id="A0A162JGR0"/>
<accession>A0A162JGR0</accession>
<dbReference type="Proteomes" id="UP000243498">
    <property type="component" value="Unassembled WGS sequence"/>
</dbReference>
<dbReference type="EMBL" id="AZHC01000015">
    <property type="protein sequence ID" value="OAA41823.1"/>
    <property type="molecule type" value="Genomic_DNA"/>
</dbReference>
<evidence type="ECO:0000313" key="3">
    <source>
        <dbReference type="EMBL" id="TWU71606.1"/>
    </source>
</evidence>
<comment type="caution">
    <text evidence="2">The sequence shown here is derived from an EMBL/GenBank/DDBJ whole genome shotgun (WGS) entry which is preliminary data.</text>
</comment>
<organism evidence="2 4">
    <name type="scientific">Metarhizium rileyi (strain RCEF 4871)</name>
    <name type="common">Nomuraea rileyi</name>
    <dbReference type="NCBI Taxonomy" id="1649241"/>
    <lineage>
        <taxon>Eukaryota</taxon>
        <taxon>Fungi</taxon>
        <taxon>Dikarya</taxon>
        <taxon>Ascomycota</taxon>
        <taxon>Pezizomycotina</taxon>
        <taxon>Sordariomycetes</taxon>
        <taxon>Hypocreomycetidae</taxon>
        <taxon>Hypocreales</taxon>
        <taxon>Clavicipitaceae</taxon>
        <taxon>Metarhizium</taxon>
    </lineage>
</organism>
<dbReference type="EMBL" id="SBHS01000040">
    <property type="protein sequence ID" value="TWU71606.1"/>
    <property type="molecule type" value="Genomic_DNA"/>
</dbReference>
<proteinExistence type="predicted"/>
<evidence type="ECO:0000313" key="5">
    <source>
        <dbReference type="Proteomes" id="UP000317257"/>
    </source>
</evidence>